<comment type="caution">
    <text evidence="1">The sequence shown here is derived from an EMBL/GenBank/DDBJ whole genome shotgun (WGS) entry which is preliminary data.</text>
</comment>
<dbReference type="AlphaFoldDB" id="A0A0W8EZQ5"/>
<name>A0A0W8EZQ5_9ZZZZ</name>
<protein>
    <submittedName>
        <fullName evidence="1">Uncharacterized protein</fullName>
    </submittedName>
</protein>
<proteinExistence type="predicted"/>
<organism evidence="1">
    <name type="scientific">hydrocarbon metagenome</name>
    <dbReference type="NCBI Taxonomy" id="938273"/>
    <lineage>
        <taxon>unclassified sequences</taxon>
        <taxon>metagenomes</taxon>
        <taxon>ecological metagenomes</taxon>
    </lineage>
</organism>
<reference evidence="1" key="1">
    <citation type="journal article" date="2015" name="Proc. Natl. Acad. Sci. U.S.A.">
        <title>Networks of energetic and metabolic interactions define dynamics in microbial communities.</title>
        <authorList>
            <person name="Embree M."/>
            <person name="Liu J.K."/>
            <person name="Al-Bassam M.M."/>
            <person name="Zengler K."/>
        </authorList>
    </citation>
    <scope>NUCLEOTIDE SEQUENCE</scope>
</reference>
<sequence length="383" mass="43423">MRIIYPVLEPGGKYLMRNRKKPEMLLLLMAVLSILIVSSGCISENGETDAISPLNISSPTVSTEIMRTPVTAVTSFPDNDTSMVSPLITPTETNTRIVNITPAPQPKAFLFSLEEASQLTIQPIYLPTQLPFGFSYSGGSITSEGVISLHISHNTMPITYIQAPVWSDVERLGGPDAKHHPLYANDRTYICTEAGMLHQLFWTDDYYDYYLIGGLDCIELLRMASSLQPLDYEVLDRLPHTVSDPGDPYPNPERIRLILPLHWINERYPNKYHSRMIDIMMSSEEFNASFSPDPRNPSFLRHKEVKEDETVAYLSLPKEMFDYFSVEPGEIRIRYPHDFFVYFTDMESFYEFPYKDPSPPGWKPAVPIVFGTITPPATPVLPA</sequence>
<evidence type="ECO:0000313" key="1">
    <source>
        <dbReference type="EMBL" id="KUG14108.1"/>
    </source>
</evidence>
<gene>
    <name evidence="1" type="ORF">ASZ90_016257</name>
</gene>
<accession>A0A0W8EZQ5</accession>
<dbReference type="EMBL" id="LNQE01001701">
    <property type="protein sequence ID" value="KUG14108.1"/>
    <property type="molecule type" value="Genomic_DNA"/>
</dbReference>